<dbReference type="Proteomes" id="UP000662466">
    <property type="component" value="Unassembled WGS sequence"/>
</dbReference>
<dbReference type="AlphaFoldDB" id="A0A8H6QCE3"/>
<feature type="transmembrane region" description="Helical" evidence="1">
    <location>
        <begin position="6"/>
        <end position="27"/>
    </location>
</feature>
<keyword evidence="1" id="KW-0472">Membrane</keyword>
<evidence type="ECO:0000313" key="2">
    <source>
        <dbReference type="EMBL" id="KAF7169944.1"/>
    </source>
</evidence>
<sequence length="126" mass="13849">MSRNFIPAALAIGMGILTGYYTFQPALQELQTEKRKPQSYVSLFHSLRRVAAHCIRHELASNEASDSRVELGDQAIGPDQVALSEKPDKAELKIEGFPQAQAQGLQTGSTVLKTVRDVVQDISVLR</sequence>
<proteinExistence type="predicted"/>
<comment type="caution">
    <text evidence="2">The sequence shown here is derived from an EMBL/GenBank/DDBJ whole genome shotgun (WGS) entry which is preliminary data.</text>
</comment>
<accession>A0A8H6QCE3</accession>
<keyword evidence="1" id="KW-0812">Transmembrane</keyword>
<reference evidence="2" key="1">
    <citation type="submission" date="2020-06" db="EMBL/GenBank/DDBJ databases">
        <title>Draft genome sequences of strains closely related to Aspergillus parafelis and Aspergillus hiratsukae.</title>
        <authorList>
            <person name="Dos Santos R.A.C."/>
            <person name="Rivero-Menendez O."/>
            <person name="Steenwyk J.L."/>
            <person name="Mead M.E."/>
            <person name="Goldman G.H."/>
            <person name="Alastruey-Izquierdo A."/>
            <person name="Rokas A."/>
        </authorList>
    </citation>
    <scope>NUCLEOTIDE SEQUENCE</scope>
    <source>
        <strain evidence="2">CNM-CM6106</strain>
    </source>
</reference>
<evidence type="ECO:0000256" key="1">
    <source>
        <dbReference type="SAM" id="Phobius"/>
    </source>
</evidence>
<dbReference type="Pfam" id="PF23670">
    <property type="entry name" value="PIGBOS1"/>
    <property type="match status" value="1"/>
</dbReference>
<keyword evidence="1" id="KW-1133">Transmembrane helix</keyword>
<protein>
    <submittedName>
        <fullName evidence="2">Uncharacterized protein</fullName>
    </submittedName>
</protein>
<name>A0A8H6QCE3_9EURO</name>
<organism evidence="2 3">
    <name type="scientific">Aspergillus hiratsukae</name>
    <dbReference type="NCBI Taxonomy" id="1194566"/>
    <lineage>
        <taxon>Eukaryota</taxon>
        <taxon>Fungi</taxon>
        <taxon>Dikarya</taxon>
        <taxon>Ascomycota</taxon>
        <taxon>Pezizomycotina</taxon>
        <taxon>Eurotiomycetes</taxon>
        <taxon>Eurotiomycetidae</taxon>
        <taxon>Eurotiales</taxon>
        <taxon>Aspergillaceae</taxon>
        <taxon>Aspergillus</taxon>
        <taxon>Aspergillus subgen. Fumigati</taxon>
    </lineage>
</organism>
<gene>
    <name evidence="2" type="ORF">CNMCM6106_004802</name>
</gene>
<dbReference type="EMBL" id="JACBAF010002013">
    <property type="protein sequence ID" value="KAF7169944.1"/>
    <property type="molecule type" value="Genomic_DNA"/>
</dbReference>
<evidence type="ECO:0000313" key="3">
    <source>
        <dbReference type="Proteomes" id="UP000662466"/>
    </source>
</evidence>
<dbReference type="InterPro" id="IPR057394">
    <property type="entry name" value="PIGBOS1"/>
</dbReference>